<gene>
    <name evidence="6" type="ORF">BCR44DRAFT_1144246</name>
</gene>
<feature type="domain" description="DDB1- and CUL4-associated factor 12 beta-propeller" evidence="5">
    <location>
        <begin position="190"/>
        <end position="495"/>
    </location>
</feature>
<protein>
    <submittedName>
        <fullName evidence="6">WD40-repeat-containing domain protein</fullName>
    </submittedName>
</protein>
<dbReference type="Pfam" id="PF23760">
    <property type="entry name" value="Beta-prop_DCAF12"/>
    <property type="match status" value="2"/>
</dbReference>
<keyword evidence="7" id="KW-1185">Reference proteome</keyword>
<keyword evidence="2" id="KW-0677">Repeat</keyword>
<proteinExistence type="predicted"/>
<evidence type="ECO:0000256" key="2">
    <source>
        <dbReference type="ARBA" id="ARBA00022737"/>
    </source>
</evidence>
<sequence>MICNNDSPLTHSWLFVRSLARKQETCFNSAAYLRTRSVLRPQDHADSPHHSQPGLDSLIAHRLPETLCETVLPVPSGFDKVFASQWIDDHHILIGTKCNRLLLLSTLTTRIVEIPYLSVTTGAAAASSAAHSSNVTAVRSPLYRGDSTRPPHLARQDSGIGSMSSTETSTNAGSARPARPSARTPDSPLACVGIHSIAVNPSKTRMAVGSGKPYEVVVYSLPEMVPVCLMTGHSDLVFSLTFVSDDVLVTASRDTTVGIFSLRSDPSEYLETECGVLPVIRPMGVRQEHTSKVRDIKYNPAAKQLTTLGLDSTVRLWDVNRMHVTSKTNLHFPQETVCLGLDPDRSLISIGSQAHVSLLDTRTLGNRNERITSASRILHSFKSPDEGWGVRSLAHIEHLVTCGGGMGRIGFYDLRALHFLPVGEGRVGYLEARMHDGAGIGSGFGDGNTSGRARTAGAAVRSAIYTLAYSEDKTRLFAGGGPLQLGMRGTYCAVW</sequence>
<evidence type="ECO:0000256" key="3">
    <source>
        <dbReference type="PROSITE-ProRule" id="PRU00221"/>
    </source>
</evidence>
<dbReference type="Proteomes" id="UP000193411">
    <property type="component" value="Unassembled WGS sequence"/>
</dbReference>
<reference evidence="6 7" key="1">
    <citation type="submission" date="2016-07" db="EMBL/GenBank/DDBJ databases">
        <title>Pervasive Adenine N6-methylation of Active Genes in Fungi.</title>
        <authorList>
            <consortium name="DOE Joint Genome Institute"/>
            <person name="Mondo S.J."/>
            <person name="Dannebaum R.O."/>
            <person name="Kuo R.C."/>
            <person name="Labutti K."/>
            <person name="Haridas S."/>
            <person name="Kuo A."/>
            <person name="Salamov A."/>
            <person name="Ahrendt S.R."/>
            <person name="Lipzen A."/>
            <person name="Sullivan W."/>
            <person name="Andreopoulos W.B."/>
            <person name="Clum A."/>
            <person name="Lindquist E."/>
            <person name="Daum C."/>
            <person name="Ramamoorthy G.K."/>
            <person name="Gryganskyi A."/>
            <person name="Culley D."/>
            <person name="Magnuson J.K."/>
            <person name="James T.Y."/>
            <person name="O'Malley M.A."/>
            <person name="Stajich J.E."/>
            <person name="Spatafora J.W."/>
            <person name="Visel A."/>
            <person name="Grigoriev I.V."/>
        </authorList>
    </citation>
    <scope>NUCLEOTIDE SEQUENCE [LARGE SCALE GENOMIC DNA]</scope>
    <source>
        <strain evidence="6 7">PL171</strain>
    </source>
</reference>
<dbReference type="InterPro" id="IPR036322">
    <property type="entry name" value="WD40_repeat_dom_sf"/>
</dbReference>
<dbReference type="EMBL" id="MCFL01000026">
    <property type="protein sequence ID" value="ORZ34794.1"/>
    <property type="molecule type" value="Genomic_DNA"/>
</dbReference>
<dbReference type="PROSITE" id="PS50294">
    <property type="entry name" value="WD_REPEATS_REGION"/>
    <property type="match status" value="1"/>
</dbReference>
<feature type="compositionally biased region" description="Polar residues" evidence="4">
    <location>
        <begin position="159"/>
        <end position="173"/>
    </location>
</feature>
<feature type="compositionally biased region" description="Low complexity" evidence="4">
    <location>
        <begin position="174"/>
        <end position="187"/>
    </location>
</feature>
<keyword evidence="1 3" id="KW-0853">WD repeat</keyword>
<evidence type="ECO:0000256" key="1">
    <source>
        <dbReference type="ARBA" id="ARBA00022574"/>
    </source>
</evidence>
<dbReference type="AlphaFoldDB" id="A0A1Y2HLE3"/>
<dbReference type="InterPro" id="IPR015943">
    <property type="entry name" value="WD40/YVTN_repeat-like_dom_sf"/>
</dbReference>
<dbReference type="PROSITE" id="PS50082">
    <property type="entry name" value="WD_REPEATS_2"/>
    <property type="match status" value="2"/>
</dbReference>
<dbReference type="OrthoDB" id="10251741at2759"/>
<accession>A0A1Y2HLE3</accession>
<evidence type="ECO:0000259" key="5">
    <source>
        <dbReference type="Pfam" id="PF23760"/>
    </source>
</evidence>
<evidence type="ECO:0000313" key="6">
    <source>
        <dbReference type="EMBL" id="ORZ34794.1"/>
    </source>
</evidence>
<dbReference type="SMART" id="SM00320">
    <property type="entry name" value="WD40"/>
    <property type="match status" value="2"/>
</dbReference>
<feature type="repeat" description="WD" evidence="3">
    <location>
        <begin position="286"/>
        <end position="327"/>
    </location>
</feature>
<feature type="repeat" description="WD" evidence="3">
    <location>
        <begin position="230"/>
        <end position="270"/>
    </location>
</feature>
<dbReference type="InterPro" id="IPR001680">
    <property type="entry name" value="WD40_rpt"/>
</dbReference>
<dbReference type="InterPro" id="IPR056151">
    <property type="entry name" value="Beta-prop_DCAF12"/>
</dbReference>
<comment type="caution">
    <text evidence="6">The sequence shown here is derived from an EMBL/GenBank/DDBJ whole genome shotgun (WGS) entry which is preliminary data.</text>
</comment>
<dbReference type="PANTHER" id="PTHR19848:SF8">
    <property type="entry name" value="F-BOX AND WD REPEAT DOMAIN CONTAINING 7"/>
    <property type="match status" value="1"/>
</dbReference>
<evidence type="ECO:0000256" key="4">
    <source>
        <dbReference type="SAM" id="MobiDB-lite"/>
    </source>
</evidence>
<feature type="region of interest" description="Disordered" evidence="4">
    <location>
        <begin position="141"/>
        <end position="187"/>
    </location>
</feature>
<evidence type="ECO:0000313" key="7">
    <source>
        <dbReference type="Proteomes" id="UP000193411"/>
    </source>
</evidence>
<dbReference type="SUPFAM" id="SSF50978">
    <property type="entry name" value="WD40 repeat-like"/>
    <property type="match status" value="1"/>
</dbReference>
<dbReference type="STRING" id="765915.A0A1Y2HLE3"/>
<dbReference type="InterPro" id="IPR019775">
    <property type="entry name" value="WD40_repeat_CS"/>
</dbReference>
<dbReference type="PROSITE" id="PS00678">
    <property type="entry name" value="WD_REPEATS_1"/>
    <property type="match status" value="1"/>
</dbReference>
<organism evidence="6 7">
    <name type="scientific">Catenaria anguillulae PL171</name>
    <dbReference type="NCBI Taxonomy" id="765915"/>
    <lineage>
        <taxon>Eukaryota</taxon>
        <taxon>Fungi</taxon>
        <taxon>Fungi incertae sedis</taxon>
        <taxon>Blastocladiomycota</taxon>
        <taxon>Blastocladiomycetes</taxon>
        <taxon>Blastocladiales</taxon>
        <taxon>Catenariaceae</taxon>
        <taxon>Catenaria</taxon>
    </lineage>
</organism>
<dbReference type="Gene3D" id="2.130.10.10">
    <property type="entry name" value="YVTN repeat-like/Quinoprotein amine dehydrogenase"/>
    <property type="match status" value="1"/>
</dbReference>
<name>A0A1Y2HLE3_9FUNG</name>
<feature type="domain" description="DDB1- and CUL4-associated factor 12 beta-propeller" evidence="5">
    <location>
        <begin position="63"/>
        <end position="137"/>
    </location>
</feature>
<dbReference type="PANTHER" id="PTHR19848">
    <property type="entry name" value="WD40 REPEAT PROTEIN"/>
    <property type="match status" value="1"/>
</dbReference>